<dbReference type="EnsemblPlants" id="evm.model.04.1637">
    <property type="protein sequence ID" value="cds.evm.model.04.1637"/>
    <property type="gene ID" value="evm.TU.04.1637"/>
</dbReference>
<proteinExistence type="predicted"/>
<accession>A0A803PDX5</accession>
<reference evidence="1" key="1">
    <citation type="submission" date="2018-11" db="EMBL/GenBank/DDBJ databases">
        <authorList>
            <person name="Grassa J C."/>
        </authorList>
    </citation>
    <scope>NUCLEOTIDE SEQUENCE [LARGE SCALE GENOMIC DNA]</scope>
</reference>
<keyword evidence="2" id="KW-1185">Reference proteome</keyword>
<organism evidence="1 2">
    <name type="scientific">Cannabis sativa</name>
    <name type="common">Hemp</name>
    <name type="synonym">Marijuana</name>
    <dbReference type="NCBI Taxonomy" id="3483"/>
    <lineage>
        <taxon>Eukaryota</taxon>
        <taxon>Viridiplantae</taxon>
        <taxon>Streptophyta</taxon>
        <taxon>Embryophyta</taxon>
        <taxon>Tracheophyta</taxon>
        <taxon>Spermatophyta</taxon>
        <taxon>Magnoliopsida</taxon>
        <taxon>eudicotyledons</taxon>
        <taxon>Gunneridae</taxon>
        <taxon>Pentapetalae</taxon>
        <taxon>rosids</taxon>
        <taxon>fabids</taxon>
        <taxon>Rosales</taxon>
        <taxon>Cannabaceae</taxon>
        <taxon>Cannabis</taxon>
    </lineage>
</organism>
<dbReference type="AlphaFoldDB" id="A0A803PDX5"/>
<dbReference type="EMBL" id="UZAU01000395">
    <property type="status" value="NOT_ANNOTATED_CDS"/>
    <property type="molecule type" value="Genomic_DNA"/>
</dbReference>
<name>A0A803PDX5_CANSA</name>
<evidence type="ECO:0000313" key="2">
    <source>
        <dbReference type="Proteomes" id="UP000596661"/>
    </source>
</evidence>
<sequence length="216" mass="24479">MDGSSKVVADKLDVGSLRSLAEMNRNGGVNSLDLVSPAGSDHRPIILSSTVAPRGRSDLVLRSYFHYKNAWVDEENYVDIIGKYWRIKDLDPICNVKLNLKEFEIVDANLDNVSCEELSKIEKELDVLQEKEEKDCASRAKNDWLQLGDKNIVYFHRCASGRQAKNKILKLQNSVRLEVMGQDKIGAIFEDYFSNYFTLDKPTDDAFDKVINSIPS</sequence>
<dbReference type="Proteomes" id="UP000596661">
    <property type="component" value="Chromosome 4"/>
</dbReference>
<protein>
    <submittedName>
        <fullName evidence="1">Uncharacterized protein</fullName>
    </submittedName>
</protein>
<dbReference type="Gramene" id="evm.model.04.1637">
    <property type="protein sequence ID" value="cds.evm.model.04.1637"/>
    <property type="gene ID" value="evm.TU.04.1637"/>
</dbReference>
<reference evidence="1" key="2">
    <citation type="submission" date="2021-03" db="UniProtKB">
        <authorList>
            <consortium name="EnsemblPlants"/>
        </authorList>
    </citation>
    <scope>IDENTIFICATION</scope>
</reference>
<evidence type="ECO:0000313" key="1">
    <source>
        <dbReference type="EnsemblPlants" id="cds.evm.model.04.1637"/>
    </source>
</evidence>